<evidence type="ECO:0000313" key="6">
    <source>
        <dbReference type="Proteomes" id="UP000812440"/>
    </source>
</evidence>
<dbReference type="PANTHER" id="PTHR46514">
    <property type="entry name" value="AMPHIPHYSIN"/>
    <property type="match status" value="1"/>
</dbReference>
<dbReference type="OrthoDB" id="446293at2759"/>
<protein>
    <recommendedName>
        <fullName evidence="4">SH3 domain-containing protein</fullName>
    </recommendedName>
</protein>
<dbReference type="PANTHER" id="PTHR46514:SF4">
    <property type="entry name" value="MYC BOX-DEPENDENT-INTERACTING PROTEIN 1"/>
    <property type="match status" value="1"/>
</dbReference>
<dbReference type="EMBL" id="JAACNH010000099">
    <property type="protein sequence ID" value="KAG8431679.1"/>
    <property type="molecule type" value="Genomic_DNA"/>
</dbReference>
<sequence length="122" mass="13533">MEESESAASDKDVSNQTQSSLPAVVVETFPATVNGTVESSPPKGDMPPGFLFKVKAQHDYNATDSDELNLKAGDVVLVTEFENPDEQDDGWLMGIKETDWLQNKPFEQHRGVFPENFTDKNQ</sequence>
<dbReference type="GO" id="GO:0005543">
    <property type="term" value="F:phospholipid binding"/>
    <property type="evidence" value="ECO:0007669"/>
    <property type="project" value="TreeGrafter"/>
</dbReference>
<dbReference type="Pfam" id="PF14604">
    <property type="entry name" value="SH3_9"/>
    <property type="match status" value="1"/>
</dbReference>
<proteinExistence type="predicted"/>
<name>A0A8T2IG93_9PIPI</name>
<evidence type="ECO:0000256" key="3">
    <source>
        <dbReference type="SAM" id="MobiDB-lite"/>
    </source>
</evidence>
<organism evidence="5 6">
    <name type="scientific">Hymenochirus boettgeri</name>
    <name type="common">Congo dwarf clawed frog</name>
    <dbReference type="NCBI Taxonomy" id="247094"/>
    <lineage>
        <taxon>Eukaryota</taxon>
        <taxon>Metazoa</taxon>
        <taxon>Chordata</taxon>
        <taxon>Craniata</taxon>
        <taxon>Vertebrata</taxon>
        <taxon>Euteleostomi</taxon>
        <taxon>Amphibia</taxon>
        <taxon>Batrachia</taxon>
        <taxon>Anura</taxon>
        <taxon>Pipoidea</taxon>
        <taxon>Pipidae</taxon>
        <taxon>Pipinae</taxon>
        <taxon>Hymenochirus</taxon>
    </lineage>
</organism>
<evidence type="ECO:0000313" key="5">
    <source>
        <dbReference type="EMBL" id="KAG8431679.1"/>
    </source>
</evidence>
<feature type="region of interest" description="Disordered" evidence="3">
    <location>
        <begin position="1"/>
        <end position="22"/>
    </location>
</feature>
<dbReference type="Gene3D" id="2.30.30.40">
    <property type="entry name" value="SH3 Domains"/>
    <property type="match status" value="1"/>
</dbReference>
<dbReference type="GO" id="GO:0008021">
    <property type="term" value="C:synaptic vesicle"/>
    <property type="evidence" value="ECO:0007669"/>
    <property type="project" value="TreeGrafter"/>
</dbReference>
<comment type="caution">
    <text evidence="5">The sequence shown here is derived from an EMBL/GenBank/DDBJ whole genome shotgun (WGS) entry which is preliminary data.</text>
</comment>
<feature type="domain" description="SH3" evidence="4">
    <location>
        <begin position="49"/>
        <end position="122"/>
    </location>
</feature>
<dbReference type="FunFam" id="2.30.30.40:FF:000029">
    <property type="entry name" value="myc box-dependent-interacting protein 1 isoform X2"/>
    <property type="match status" value="1"/>
</dbReference>
<dbReference type="AlphaFoldDB" id="A0A8T2IG93"/>
<dbReference type="InterPro" id="IPR001452">
    <property type="entry name" value="SH3_domain"/>
</dbReference>
<dbReference type="Proteomes" id="UP000812440">
    <property type="component" value="Unassembled WGS sequence"/>
</dbReference>
<accession>A0A8T2IG93</accession>
<dbReference type="InterPro" id="IPR035471">
    <property type="entry name" value="Amphiphysin-2_SH3"/>
</dbReference>
<evidence type="ECO:0000256" key="2">
    <source>
        <dbReference type="PROSITE-ProRule" id="PRU00192"/>
    </source>
</evidence>
<gene>
    <name evidence="5" type="ORF">GDO86_020511</name>
</gene>
<dbReference type="GO" id="GO:0048156">
    <property type="term" value="F:tau protein binding"/>
    <property type="evidence" value="ECO:0007669"/>
    <property type="project" value="TreeGrafter"/>
</dbReference>
<evidence type="ECO:0000256" key="1">
    <source>
        <dbReference type="ARBA" id="ARBA00022443"/>
    </source>
</evidence>
<dbReference type="PRINTS" id="PR01251">
    <property type="entry name" value="AMPHIPHYSIN"/>
</dbReference>
<keyword evidence="1 2" id="KW-0728">SH3 domain</keyword>
<dbReference type="PROSITE" id="PS50002">
    <property type="entry name" value="SH3"/>
    <property type="match status" value="1"/>
</dbReference>
<dbReference type="InterPro" id="IPR036028">
    <property type="entry name" value="SH3-like_dom_sf"/>
</dbReference>
<dbReference type="SUPFAM" id="SSF50044">
    <property type="entry name" value="SH3-domain"/>
    <property type="match status" value="1"/>
</dbReference>
<dbReference type="SMART" id="SM00326">
    <property type="entry name" value="SH3"/>
    <property type="match status" value="1"/>
</dbReference>
<reference evidence="5" key="1">
    <citation type="thesis" date="2020" institute="ProQuest LLC" country="789 East Eisenhower Parkway, Ann Arbor, MI, USA">
        <title>Comparative Genomics and Chromosome Evolution.</title>
        <authorList>
            <person name="Mudd A.B."/>
        </authorList>
    </citation>
    <scope>NUCLEOTIDE SEQUENCE</scope>
    <source>
        <strain evidence="5">Female2</strain>
        <tissue evidence="5">Blood</tissue>
    </source>
</reference>
<dbReference type="GO" id="GO:0005886">
    <property type="term" value="C:plasma membrane"/>
    <property type="evidence" value="ECO:0007669"/>
    <property type="project" value="TreeGrafter"/>
</dbReference>
<dbReference type="InterPro" id="IPR003005">
    <property type="entry name" value="Amphiphysin"/>
</dbReference>
<dbReference type="PRINTS" id="PR00452">
    <property type="entry name" value="SH3DOMAIN"/>
</dbReference>
<keyword evidence="6" id="KW-1185">Reference proteome</keyword>
<evidence type="ECO:0000259" key="4">
    <source>
        <dbReference type="PROSITE" id="PS50002"/>
    </source>
</evidence>
<dbReference type="CDD" id="cd12139">
    <property type="entry name" value="SH3_Bin1"/>
    <property type="match status" value="1"/>
</dbReference>